<dbReference type="Proteomes" id="UP000031036">
    <property type="component" value="Unassembled WGS sequence"/>
</dbReference>
<comment type="similarity">
    <text evidence="2">Belongs to the HFCD (homooligomeric flavin containing Cys decarboxylase) superfamily.</text>
</comment>
<evidence type="ECO:0000313" key="4">
    <source>
        <dbReference type="EMBL" id="KHN74868.1"/>
    </source>
</evidence>
<gene>
    <name evidence="4" type="primary">Ppcdc</name>
    <name evidence="4" type="ORF">Tcan_15368</name>
</gene>
<evidence type="ECO:0000256" key="1">
    <source>
        <dbReference type="ARBA" id="ARBA00022993"/>
    </source>
</evidence>
<dbReference type="GO" id="GO:0010181">
    <property type="term" value="F:FMN binding"/>
    <property type="evidence" value="ECO:0007669"/>
    <property type="project" value="TreeGrafter"/>
</dbReference>
<name>A0A0B2UZG4_TOXCA</name>
<dbReference type="InterPro" id="IPR036551">
    <property type="entry name" value="Flavin_trans-like"/>
</dbReference>
<keyword evidence="5" id="KW-1185">Reference proteome</keyword>
<evidence type="ECO:0000259" key="3">
    <source>
        <dbReference type="Pfam" id="PF02441"/>
    </source>
</evidence>
<dbReference type="OMA" id="KELMCGE"/>
<dbReference type="AlphaFoldDB" id="A0A0B2UZG4"/>
<dbReference type="STRING" id="6265.A0A0B2UZG4"/>
<reference evidence="4 5" key="1">
    <citation type="submission" date="2014-11" db="EMBL/GenBank/DDBJ databases">
        <title>Genetic blueprint of the zoonotic pathogen Toxocara canis.</title>
        <authorList>
            <person name="Zhu X.-Q."/>
            <person name="Korhonen P.K."/>
            <person name="Cai H."/>
            <person name="Young N.D."/>
            <person name="Nejsum P."/>
            <person name="von Samson-Himmelstjerna G."/>
            <person name="Boag P.R."/>
            <person name="Tan P."/>
            <person name="Li Q."/>
            <person name="Min J."/>
            <person name="Yang Y."/>
            <person name="Wang X."/>
            <person name="Fang X."/>
            <person name="Hall R.S."/>
            <person name="Hofmann A."/>
            <person name="Sternberg P.W."/>
            <person name="Jex A.R."/>
            <person name="Gasser R.B."/>
        </authorList>
    </citation>
    <scope>NUCLEOTIDE SEQUENCE [LARGE SCALE GENOMIC DNA]</scope>
    <source>
        <strain evidence="4">PN_DK_2014</strain>
    </source>
</reference>
<evidence type="ECO:0000313" key="5">
    <source>
        <dbReference type="Proteomes" id="UP000031036"/>
    </source>
</evidence>
<dbReference type="GO" id="GO:0015937">
    <property type="term" value="P:coenzyme A biosynthetic process"/>
    <property type="evidence" value="ECO:0007669"/>
    <property type="project" value="UniProtKB-KW"/>
</dbReference>
<dbReference type="OrthoDB" id="1532798at2759"/>
<dbReference type="PANTHER" id="PTHR14359">
    <property type="entry name" value="HOMO-OLIGOMERIC FLAVIN CONTAINING CYS DECARBOXYLASE FAMILY"/>
    <property type="match status" value="1"/>
</dbReference>
<proteinExistence type="inferred from homology"/>
<dbReference type="InterPro" id="IPR003382">
    <property type="entry name" value="Flavoprotein"/>
</dbReference>
<comment type="caution">
    <text evidence="4">The sequence shown here is derived from an EMBL/GenBank/DDBJ whole genome shotgun (WGS) entry which is preliminary data.</text>
</comment>
<dbReference type="Gene3D" id="3.40.50.1950">
    <property type="entry name" value="Flavin prenyltransferase-like"/>
    <property type="match status" value="1"/>
</dbReference>
<dbReference type="EMBL" id="JPKZ01002811">
    <property type="protein sequence ID" value="KHN74868.1"/>
    <property type="molecule type" value="Genomic_DNA"/>
</dbReference>
<sequence length="286" mass="31880">MDEGLCCSKKPRIMGDDCGHFIDDNPSEKSEEIGRRSPFGSDHSFVRQGGKYHLLLGVSGSVASIKLAELIAELHKRSPQNRLVIRVLATKAAKHFISENELGQPVYDDSDEWNMWKKRGDPILHIELRKWADAMLIAPMDANSMAKIANGLCDNLLTCVVRAWDPRKPLFFAPAMNSAMWENPITYQQRKTLKDLLRFKEIPPIDKELMCGERGYGAMATVQMIASIVASDVKNRFAEIPPIDKELMCGERGYGAMATVQMIASIVASDVKNRFAVYSDSNVASS</sequence>
<accession>A0A0B2UZG4</accession>
<dbReference type="Pfam" id="PF02441">
    <property type="entry name" value="Flavoprotein"/>
    <property type="match status" value="1"/>
</dbReference>
<keyword evidence="1" id="KW-0173">Coenzyme A biosynthesis</keyword>
<dbReference type="SUPFAM" id="SSF52507">
    <property type="entry name" value="Homo-oligomeric flavin-containing Cys decarboxylases, HFCD"/>
    <property type="match status" value="1"/>
</dbReference>
<feature type="domain" description="Flavoprotein" evidence="3">
    <location>
        <begin position="53"/>
        <end position="222"/>
    </location>
</feature>
<evidence type="ECO:0000256" key="2">
    <source>
        <dbReference type="ARBA" id="ARBA00038350"/>
    </source>
</evidence>
<protein>
    <submittedName>
        <fullName evidence="4">Phosphopantothenoylcysteine decarboxylase</fullName>
    </submittedName>
</protein>
<dbReference type="GO" id="GO:0004633">
    <property type="term" value="F:phosphopantothenoylcysteine decarboxylase activity"/>
    <property type="evidence" value="ECO:0007669"/>
    <property type="project" value="TreeGrafter"/>
</dbReference>
<dbReference type="PANTHER" id="PTHR14359:SF6">
    <property type="entry name" value="PHOSPHOPANTOTHENOYLCYSTEINE DECARBOXYLASE"/>
    <property type="match status" value="1"/>
</dbReference>
<dbReference type="GO" id="GO:0071513">
    <property type="term" value="C:phosphopantothenoylcysteine decarboxylase complex"/>
    <property type="evidence" value="ECO:0007669"/>
    <property type="project" value="TreeGrafter"/>
</dbReference>
<organism evidence="4 5">
    <name type="scientific">Toxocara canis</name>
    <name type="common">Canine roundworm</name>
    <dbReference type="NCBI Taxonomy" id="6265"/>
    <lineage>
        <taxon>Eukaryota</taxon>
        <taxon>Metazoa</taxon>
        <taxon>Ecdysozoa</taxon>
        <taxon>Nematoda</taxon>
        <taxon>Chromadorea</taxon>
        <taxon>Rhabditida</taxon>
        <taxon>Spirurina</taxon>
        <taxon>Ascaridomorpha</taxon>
        <taxon>Ascaridoidea</taxon>
        <taxon>Toxocaridae</taxon>
        <taxon>Toxocara</taxon>
    </lineage>
</organism>